<name>A0A8T3BQ15_DENNO</name>
<dbReference type="Proteomes" id="UP000829196">
    <property type="component" value="Unassembled WGS sequence"/>
</dbReference>
<keyword evidence="4" id="KW-0808">Transferase</keyword>
<evidence type="ECO:0000256" key="4">
    <source>
        <dbReference type="ARBA" id="ARBA00022679"/>
    </source>
</evidence>
<comment type="catalytic activity">
    <reaction evidence="9">
        <text>L-threonyl-[protein] + ATP = O-phospho-L-threonyl-[protein] + ADP + H(+)</text>
        <dbReference type="Rhea" id="RHEA:46608"/>
        <dbReference type="Rhea" id="RHEA-COMP:11060"/>
        <dbReference type="Rhea" id="RHEA-COMP:11605"/>
        <dbReference type="ChEBI" id="CHEBI:15378"/>
        <dbReference type="ChEBI" id="CHEBI:30013"/>
        <dbReference type="ChEBI" id="CHEBI:30616"/>
        <dbReference type="ChEBI" id="CHEBI:61977"/>
        <dbReference type="ChEBI" id="CHEBI:456216"/>
        <dbReference type="EC" id="2.7.11.1"/>
    </reaction>
</comment>
<evidence type="ECO:0000256" key="12">
    <source>
        <dbReference type="RuleBase" id="RU000304"/>
    </source>
</evidence>
<dbReference type="Gene3D" id="3.30.200.20">
    <property type="entry name" value="Phosphorylase Kinase, domain 1"/>
    <property type="match status" value="1"/>
</dbReference>
<sequence length="456" mass="50822">MPDPGEAPPHSSPSTAKILFKSYELGRLLGVGAFAKVYYARHTRSGHGVAIKIISKSKSLRCGLSVNIHREISAMRRLHHPHIIRLLEVLASRSTIYFVMEYAKGGELFARLSSRGRLPEHQTRRLFHQLISAVAFCHSRGIFHRDLKPENLLLDESNNLKLSDFGLSAVKFDGEALLQTLCGTPAYVAPEILLKKGYDGAKVDIWSCGVILFVMNAGFLPFNDPNLMAMYRKICRGEFRCPKWTSAELKRLISRLLDTNPATRITIEGILDDPWFRMGMDEENMRRLMRFREDIEDRILKIESEDDERDLNAFDIVSMSGGFDLSGFFNPTAAAREMFVVGGRVEEILERVEVVGRGEGLGVRRRRRGGKGRGGAAVEGRMGSLVAWVEVFRLSPEMVVVLVERGSGEEAERLSGEFWKESLVTRAKRNGDELPQPPAVEAVGEASASGESTSGS</sequence>
<evidence type="ECO:0000256" key="6">
    <source>
        <dbReference type="ARBA" id="ARBA00022777"/>
    </source>
</evidence>
<dbReference type="PANTHER" id="PTHR43895">
    <property type="entry name" value="CALCIUM/CALMODULIN-DEPENDENT PROTEIN KINASE KINASE-RELATED"/>
    <property type="match status" value="1"/>
</dbReference>
<dbReference type="InterPro" id="IPR011009">
    <property type="entry name" value="Kinase-like_dom_sf"/>
</dbReference>
<dbReference type="PROSITE" id="PS50011">
    <property type="entry name" value="PROTEIN_KINASE_DOM"/>
    <property type="match status" value="1"/>
</dbReference>
<keyword evidence="17" id="KW-1185">Reference proteome</keyword>
<dbReference type="PROSITE" id="PS00107">
    <property type="entry name" value="PROTEIN_KINASE_ATP"/>
    <property type="match status" value="1"/>
</dbReference>
<gene>
    <name evidence="16" type="ORF">KFK09_006757</name>
</gene>
<dbReference type="AlphaFoldDB" id="A0A8T3BQ15"/>
<dbReference type="InterPro" id="IPR018451">
    <property type="entry name" value="NAF/FISL_domain"/>
</dbReference>
<dbReference type="FunFam" id="3.30.200.20:FF:000042">
    <property type="entry name" value="Aurora kinase A"/>
    <property type="match status" value="1"/>
</dbReference>
<proteinExistence type="inferred from homology"/>
<dbReference type="PROSITE" id="PS50816">
    <property type="entry name" value="NAF"/>
    <property type="match status" value="1"/>
</dbReference>
<evidence type="ECO:0000259" key="14">
    <source>
        <dbReference type="PROSITE" id="PS50011"/>
    </source>
</evidence>
<organism evidence="16 17">
    <name type="scientific">Dendrobium nobile</name>
    <name type="common">Orchid</name>
    <dbReference type="NCBI Taxonomy" id="94219"/>
    <lineage>
        <taxon>Eukaryota</taxon>
        <taxon>Viridiplantae</taxon>
        <taxon>Streptophyta</taxon>
        <taxon>Embryophyta</taxon>
        <taxon>Tracheophyta</taxon>
        <taxon>Spermatophyta</taxon>
        <taxon>Magnoliopsida</taxon>
        <taxon>Liliopsida</taxon>
        <taxon>Asparagales</taxon>
        <taxon>Orchidaceae</taxon>
        <taxon>Epidendroideae</taxon>
        <taxon>Malaxideae</taxon>
        <taxon>Dendrobiinae</taxon>
        <taxon>Dendrobium</taxon>
    </lineage>
</organism>
<evidence type="ECO:0000256" key="13">
    <source>
        <dbReference type="SAM" id="MobiDB-lite"/>
    </source>
</evidence>
<keyword evidence="5 11" id="KW-0547">Nucleotide-binding</keyword>
<evidence type="ECO:0000256" key="11">
    <source>
        <dbReference type="PROSITE-ProRule" id="PRU10141"/>
    </source>
</evidence>
<dbReference type="Gene3D" id="1.10.510.10">
    <property type="entry name" value="Transferase(Phosphotransferase) domain 1"/>
    <property type="match status" value="1"/>
</dbReference>
<accession>A0A8T3BQ15</accession>
<keyword evidence="6" id="KW-0418">Kinase</keyword>
<evidence type="ECO:0000256" key="9">
    <source>
        <dbReference type="ARBA" id="ARBA00047899"/>
    </source>
</evidence>
<dbReference type="OrthoDB" id="193931at2759"/>
<evidence type="ECO:0000256" key="7">
    <source>
        <dbReference type="ARBA" id="ARBA00022840"/>
    </source>
</evidence>
<feature type="region of interest" description="Disordered" evidence="13">
    <location>
        <begin position="429"/>
        <end position="456"/>
    </location>
</feature>
<dbReference type="GO" id="GO:0007165">
    <property type="term" value="P:signal transduction"/>
    <property type="evidence" value="ECO:0007669"/>
    <property type="project" value="InterPro"/>
</dbReference>
<keyword evidence="7 11" id="KW-0067">ATP-binding</keyword>
<dbReference type="GO" id="GO:0004674">
    <property type="term" value="F:protein serine/threonine kinase activity"/>
    <property type="evidence" value="ECO:0007669"/>
    <property type="project" value="UniProtKB-KW"/>
</dbReference>
<feature type="domain" description="Protein kinase" evidence="14">
    <location>
        <begin position="23"/>
        <end position="276"/>
    </location>
</feature>
<comment type="caution">
    <text evidence="16">The sequence shown here is derived from an EMBL/GenBank/DDBJ whole genome shotgun (WGS) entry which is preliminary data.</text>
</comment>
<dbReference type="Pfam" id="PF03822">
    <property type="entry name" value="NAF"/>
    <property type="match status" value="1"/>
</dbReference>
<dbReference type="SMART" id="SM00220">
    <property type="entry name" value="S_TKc"/>
    <property type="match status" value="1"/>
</dbReference>
<dbReference type="EC" id="2.7.11.1" evidence="2"/>
<evidence type="ECO:0000256" key="1">
    <source>
        <dbReference type="ARBA" id="ARBA00006234"/>
    </source>
</evidence>
<dbReference type="InterPro" id="IPR000719">
    <property type="entry name" value="Prot_kinase_dom"/>
</dbReference>
<feature type="binding site" evidence="11">
    <location>
        <position position="52"/>
    </location>
    <ligand>
        <name>ATP</name>
        <dbReference type="ChEBI" id="CHEBI:30616"/>
    </ligand>
</feature>
<dbReference type="InterPro" id="IPR008271">
    <property type="entry name" value="Ser/Thr_kinase_AS"/>
</dbReference>
<dbReference type="GO" id="GO:0005524">
    <property type="term" value="F:ATP binding"/>
    <property type="evidence" value="ECO:0007669"/>
    <property type="project" value="UniProtKB-UniRule"/>
</dbReference>
<dbReference type="SUPFAM" id="SSF56112">
    <property type="entry name" value="Protein kinase-like (PK-like)"/>
    <property type="match status" value="1"/>
</dbReference>
<dbReference type="PROSITE" id="PS00108">
    <property type="entry name" value="PROTEIN_KINASE_ST"/>
    <property type="match status" value="1"/>
</dbReference>
<evidence type="ECO:0000256" key="10">
    <source>
        <dbReference type="ARBA" id="ARBA00048679"/>
    </source>
</evidence>
<feature type="domain" description="NAF" evidence="15">
    <location>
        <begin position="306"/>
        <end position="330"/>
    </location>
</feature>
<evidence type="ECO:0000256" key="2">
    <source>
        <dbReference type="ARBA" id="ARBA00012513"/>
    </source>
</evidence>
<evidence type="ECO:0000256" key="3">
    <source>
        <dbReference type="ARBA" id="ARBA00022527"/>
    </source>
</evidence>
<dbReference type="EMBL" id="JAGYWB010000006">
    <property type="protein sequence ID" value="KAI0519315.1"/>
    <property type="molecule type" value="Genomic_DNA"/>
</dbReference>
<keyword evidence="3 12" id="KW-0723">Serine/threonine-protein kinase</keyword>
<dbReference type="PANTHER" id="PTHR43895:SF151">
    <property type="entry name" value="CBL-INTERACTING SERINE_THREONINE-PROTEIN KINASE 11"/>
    <property type="match status" value="1"/>
</dbReference>
<dbReference type="FunFam" id="1.10.510.10:FF:000956">
    <property type="entry name" value="CAMK family protein kinase"/>
    <property type="match status" value="1"/>
</dbReference>
<evidence type="ECO:0000256" key="8">
    <source>
        <dbReference type="ARBA" id="ARBA00023211"/>
    </source>
</evidence>
<evidence type="ECO:0000259" key="15">
    <source>
        <dbReference type="PROSITE" id="PS50816"/>
    </source>
</evidence>
<comment type="catalytic activity">
    <reaction evidence="10">
        <text>L-seryl-[protein] + ATP = O-phospho-L-seryl-[protein] + ADP + H(+)</text>
        <dbReference type="Rhea" id="RHEA:17989"/>
        <dbReference type="Rhea" id="RHEA-COMP:9863"/>
        <dbReference type="Rhea" id="RHEA-COMP:11604"/>
        <dbReference type="ChEBI" id="CHEBI:15378"/>
        <dbReference type="ChEBI" id="CHEBI:29999"/>
        <dbReference type="ChEBI" id="CHEBI:30616"/>
        <dbReference type="ChEBI" id="CHEBI:83421"/>
        <dbReference type="ChEBI" id="CHEBI:456216"/>
        <dbReference type="EC" id="2.7.11.1"/>
    </reaction>
</comment>
<keyword evidence="8" id="KW-0464">Manganese</keyword>
<dbReference type="Pfam" id="PF00069">
    <property type="entry name" value="Pkinase"/>
    <property type="match status" value="1"/>
</dbReference>
<feature type="compositionally biased region" description="Low complexity" evidence="13">
    <location>
        <begin position="439"/>
        <end position="456"/>
    </location>
</feature>
<evidence type="ECO:0000256" key="5">
    <source>
        <dbReference type="ARBA" id="ARBA00022741"/>
    </source>
</evidence>
<reference evidence="16" key="1">
    <citation type="journal article" date="2022" name="Front. Genet.">
        <title>Chromosome-Scale Assembly of the Dendrobium nobile Genome Provides Insights Into the Molecular Mechanism of the Biosynthesis of the Medicinal Active Ingredient of Dendrobium.</title>
        <authorList>
            <person name="Xu Q."/>
            <person name="Niu S.-C."/>
            <person name="Li K.-L."/>
            <person name="Zheng P.-J."/>
            <person name="Zhang X.-J."/>
            <person name="Jia Y."/>
            <person name="Liu Y."/>
            <person name="Niu Y.-X."/>
            <person name="Yu L.-H."/>
            <person name="Chen D.-F."/>
            <person name="Zhang G.-Q."/>
        </authorList>
    </citation>
    <scope>NUCLEOTIDE SEQUENCE</scope>
    <source>
        <tissue evidence="16">Leaf</tissue>
    </source>
</reference>
<dbReference type="InterPro" id="IPR017441">
    <property type="entry name" value="Protein_kinase_ATP_BS"/>
</dbReference>
<evidence type="ECO:0000313" key="17">
    <source>
        <dbReference type="Proteomes" id="UP000829196"/>
    </source>
</evidence>
<dbReference type="InterPro" id="IPR004041">
    <property type="entry name" value="NAF_dom"/>
</dbReference>
<protein>
    <recommendedName>
        <fullName evidence="2">non-specific serine/threonine protein kinase</fullName>
        <ecNumber evidence="2">2.7.11.1</ecNumber>
    </recommendedName>
</protein>
<dbReference type="SMR" id="A0A8T3BQ15"/>
<comment type="similarity">
    <text evidence="1">Belongs to the protein kinase superfamily. CAMK Ser/Thr protein kinase family. SNF1 subfamily.</text>
</comment>
<dbReference type="Gene3D" id="3.30.310.80">
    <property type="entry name" value="Kinase associated domain 1, KA1"/>
    <property type="match status" value="1"/>
</dbReference>
<evidence type="ECO:0000313" key="16">
    <source>
        <dbReference type="EMBL" id="KAI0519315.1"/>
    </source>
</evidence>